<dbReference type="InterPro" id="IPR045865">
    <property type="entry name" value="ACT-like_dom_sf"/>
</dbReference>
<evidence type="ECO:0000256" key="2">
    <source>
        <dbReference type="ARBA" id="ARBA00029440"/>
    </source>
</evidence>
<dbReference type="CDD" id="cd12174">
    <property type="entry name" value="PGDH_like_3"/>
    <property type="match status" value="1"/>
</dbReference>
<evidence type="ECO:0000259" key="4">
    <source>
        <dbReference type="Pfam" id="PF00389"/>
    </source>
</evidence>
<comment type="similarity">
    <text evidence="1 3">Belongs to the D-isomer specific 2-hydroxyacid dehydrogenase family.</text>
</comment>
<dbReference type="SUPFAM" id="SSF52283">
    <property type="entry name" value="Formate/glycerate dehydrogenase catalytic domain-like"/>
    <property type="match status" value="1"/>
</dbReference>
<dbReference type="Gene3D" id="3.30.70.260">
    <property type="match status" value="1"/>
</dbReference>
<organism evidence="6 7">
    <name type="scientific">Aminipila terrae</name>
    <dbReference type="NCBI Taxonomy" id="2697030"/>
    <lineage>
        <taxon>Bacteria</taxon>
        <taxon>Bacillati</taxon>
        <taxon>Bacillota</taxon>
        <taxon>Clostridia</taxon>
        <taxon>Peptostreptococcales</taxon>
        <taxon>Anaerovoracaceae</taxon>
        <taxon>Aminipila</taxon>
    </lineage>
</organism>
<dbReference type="InterPro" id="IPR006140">
    <property type="entry name" value="D-isomer_DH_NAD-bd"/>
</dbReference>
<dbReference type="Pfam" id="PF00389">
    <property type="entry name" value="2-Hacid_dh"/>
    <property type="match status" value="1"/>
</dbReference>
<keyword evidence="3" id="KW-0560">Oxidoreductase</keyword>
<evidence type="ECO:0000313" key="7">
    <source>
        <dbReference type="Proteomes" id="UP000463883"/>
    </source>
</evidence>
<sequence>MYNIATLNKISPVGLGRLTDQYKITEDMDSANGVLVRSQDMLSMEFSKNLLAIARAGAGVNNIPVEKCAEEGIVVFNTPGANANAVKELVLAGIFLGARNIPDAITWSYGLVGNDDAAKAVEKGKSQFAGREIKGKTLGVIGLGAIGVSVANAAEKLGMKVIGNDPYMTLRAAHNLSNTIPVVHSLEELLPKCDYVSIHVPSMDKTKGMINKETIALMKDGIIFLNFSRDKLVNDDDMLIALVDGKVQKYITDFPNNKLVGKNGVICIPHLGASTEEAEDNCAVMATEELMDYIENGNITNSVNYPACSLGPVNGTRICVLNKNIPAMLSAITSAVSDLNLNINNLLNKSKGDYACTLLDIDGTVNESEVASKLNVPGIIKIRIITR</sequence>
<dbReference type="Pfam" id="PF02826">
    <property type="entry name" value="2-Hacid_dh_C"/>
    <property type="match status" value="1"/>
</dbReference>
<reference evidence="6 7" key="1">
    <citation type="submission" date="2020-01" db="EMBL/GenBank/DDBJ databases">
        <title>Genomic analysis of Aminipila sp. CBA3637.</title>
        <authorList>
            <person name="Kim Y.B."/>
            <person name="Roh S.W."/>
        </authorList>
    </citation>
    <scope>NUCLEOTIDE SEQUENCE [LARGE SCALE GENOMIC DNA]</scope>
    <source>
        <strain evidence="6 7">CBA3637</strain>
    </source>
</reference>
<gene>
    <name evidence="6" type="ORF">Ami3637_05890</name>
</gene>
<dbReference type="InterPro" id="IPR006139">
    <property type="entry name" value="D-isomer_2_OHA_DH_cat_dom"/>
</dbReference>
<comment type="pathway">
    <text evidence="2">Amino-acid biosynthesis.</text>
</comment>
<proteinExistence type="inferred from homology"/>
<dbReference type="InterPro" id="IPR036291">
    <property type="entry name" value="NAD(P)-bd_dom_sf"/>
</dbReference>
<dbReference type="Proteomes" id="UP000463883">
    <property type="component" value="Chromosome"/>
</dbReference>
<evidence type="ECO:0000256" key="1">
    <source>
        <dbReference type="ARBA" id="ARBA00005854"/>
    </source>
</evidence>
<dbReference type="AlphaFoldDB" id="A0A6P1MJ23"/>
<dbReference type="GO" id="GO:0051287">
    <property type="term" value="F:NAD binding"/>
    <property type="evidence" value="ECO:0007669"/>
    <property type="project" value="InterPro"/>
</dbReference>
<accession>A0A6P1MJ23</accession>
<dbReference type="SUPFAM" id="SSF51735">
    <property type="entry name" value="NAD(P)-binding Rossmann-fold domains"/>
    <property type="match status" value="1"/>
</dbReference>
<protein>
    <submittedName>
        <fullName evidence="6">3-phosphoglycerate dehydrogenase</fullName>
    </submittedName>
</protein>
<feature type="domain" description="D-isomer specific 2-hydroxyacid dehydrogenase catalytic" evidence="4">
    <location>
        <begin position="23"/>
        <end position="304"/>
    </location>
</feature>
<keyword evidence="7" id="KW-1185">Reference proteome</keyword>
<evidence type="ECO:0000313" key="6">
    <source>
        <dbReference type="EMBL" id="QHI71988.1"/>
    </source>
</evidence>
<evidence type="ECO:0000256" key="3">
    <source>
        <dbReference type="RuleBase" id="RU003719"/>
    </source>
</evidence>
<dbReference type="Gene3D" id="3.40.50.720">
    <property type="entry name" value="NAD(P)-binding Rossmann-like Domain"/>
    <property type="match status" value="2"/>
</dbReference>
<dbReference type="PANTHER" id="PTHR42938:SF47">
    <property type="entry name" value="HYDROXYPYRUVATE REDUCTASE"/>
    <property type="match status" value="1"/>
</dbReference>
<evidence type="ECO:0000259" key="5">
    <source>
        <dbReference type="Pfam" id="PF02826"/>
    </source>
</evidence>
<dbReference type="GO" id="GO:0016616">
    <property type="term" value="F:oxidoreductase activity, acting on the CH-OH group of donors, NAD or NADP as acceptor"/>
    <property type="evidence" value="ECO:0007669"/>
    <property type="project" value="InterPro"/>
</dbReference>
<feature type="domain" description="D-isomer specific 2-hydroxyacid dehydrogenase NAD-binding" evidence="5">
    <location>
        <begin position="123"/>
        <end position="272"/>
    </location>
</feature>
<dbReference type="KEGG" id="amic:Ami3637_05890"/>
<dbReference type="PANTHER" id="PTHR42938">
    <property type="entry name" value="FORMATE DEHYDROGENASE 1"/>
    <property type="match status" value="1"/>
</dbReference>
<dbReference type="EMBL" id="CP047591">
    <property type="protein sequence ID" value="QHI71988.1"/>
    <property type="molecule type" value="Genomic_DNA"/>
</dbReference>
<dbReference type="RefSeq" id="WP_162361758.1">
    <property type="nucleotide sequence ID" value="NZ_CP047591.1"/>
</dbReference>
<name>A0A6P1MJ23_9FIRM</name>
<dbReference type="SUPFAM" id="SSF55021">
    <property type="entry name" value="ACT-like"/>
    <property type="match status" value="1"/>
</dbReference>